<dbReference type="EMBL" id="JAALLS010000002">
    <property type="protein sequence ID" value="NGP87222.1"/>
    <property type="molecule type" value="Genomic_DNA"/>
</dbReference>
<dbReference type="Proteomes" id="UP000479132">
    <property type="component" value="Unassembled WGS sequence"/>
</dbReference>
<keyword evidence="3" id="KW-1185">Reference proteome</keyword>
<reference evidence="2 3" key="1">
    <citation type="submission" date="2020-02" db="EMBL/GenBank/DDBJ databases">
        <title>Aliifodinibius halophilus 2W32, complete genome.</title>
        <authorList>
            <person name="Li Y."/>
            <person name="Wu S."/>
        </authorList>
    </citation>
    <scope>NUCLEOTIDE SEQUENCE [LARGE SCALE GENOMIC DNA]</scope>
    <source>
        <strain evidence="2 3">2W32</strain>
    </source>
</reference>
<dbReference type="RefSeq" id="WP_165265769.1">
    <property type="nucleotide sequence ID" value="NZ_JAALLS010000002.1"/>
</dbReference>
<proteinExistence type="predicted"/>
<evidence type="ECO:0000313" key="2">
    <source>
        <dbReference type="EMBL" id="NGP87222.1"/>
    </source>
</evidence>
<dbReference type="AlphaFoldDB" id="A0A6M1TA45"/>
<keyword evidence="1" id="KW-1133">Transmembrane helix</keyword>
<protein>
    <submittedName>
        <fullName evidence="2">Uncharacterized protein</fullName>
    </submittedName>
</protein>
<sequence>MKNDTSSFSLQIGSLNFNSRSLGIITFAIFLMGILVGTYSIIHIDNPGISHSITVPVFFGAFIIPTLILFKGIRKAEKVTRDNK</sequence>
<feature type="transmembrane region" description="Helical" evidence="1">
    <location>
        <begin position="48"/>
        <end position="70"/>
    </location>
</feature>
<feature type="transmembrane region" description="Helical" evidence="1">
    <location>
        <begin position="21"/>
        <end position="42"/>
    </location>
</feature>
<keyword evidence="1" id="KW-0812">Transmembrane</keyword>
<evidence type="ECO:0000256" key="1">
    <source>
        <dbReference type="SAM" id="Phobius"/>
    </source>
</evidence>
<name>A0A6M1TA45_9BACT</name>
<gene>
    <name evidence="2" type="ORF">G3569_02555</name>
</gene>
<accession>A0A6M1TA45</accession>
<evidence type="ECO:0000313" key="3">
    <source>
        <dbReference type="Proteomes" id="UP000479132"/>
    </source>
</evidence>
<keyword evidence="1" id="KW-0472">Membrane</keyword>
<comment type="caution">
    <text evidence="2">The sequence shown here is derived from an EMBL/GenBank/DDBJ whole genome shotgun (WGS) entry which is preliminary data.</text>
</comment>
<organism evidence="2 3">
    <name type="scientific">Fodinibius halophilus</name>
    <dbReference type="NCBI Taxonomy" id="1736908"/>
    <lineage>
        <taxon>Bacteria</taxon>
        <taxon>Pseudomonadati</taxon>
        <taxon>Balneolota</taxon>
        <taxon>Balneolia</taxon>
        <taxon>Balneolales</taxon>
        <taxon>Balneolaceae</taxon>
        <taxon>Fodinibius</taxon>
    </lineage>
</organism>